<dbReference type="STRING" id="4829.A0A163KAE5"/>
<feature type="compositionally biased region" description="Basic residues" evidence="2">
    <location>
        <begin position="1"/>
        <end position="14"/>
    </location>
</feature>
<dbReference type="AlphaFoldDB" id="A0A163KAE5"/>
<proteinExistence type="predicted"/>
<dbReference type="InParanoid" id="A0A163KAE5"/>
<evidence type="ECO:0000256" key="2">
    <source>
        <dbReference type="SAM" id="MobiDB-lite"/>
    </source>
</evidence>
<feature type="coiled-coil region" evidence="1">
    <location>
        <begin position="168"/>
        <end position="251"/>
    </location>
</feature>
<evidence type="ECO:0000313" key="4">
    <source>
        <dbReference type="Proteomes" id="UP000078561"/>
    </source>
</evidence>
<feature type="compositionally biased region" description="Basic and acidic residues" evidence="2">
    <location>
        <begin position="557"/>
        <end position="569"/>
    </location>
</feature>
<feature type="region of interest" description="Disordered" evidence="2">
    <location>
        <begin position="52"/>
        <end position="113"/>
    </location>
</feature>
<keyword evidence="4" id="KW-1185">Reference proteome</keyword>
<feature type="compositionally biased region" description="Polar residues" evidence="2">
    <location>
        <begin position="15"/>
        <end position="30"/>
    </location>
</feature>
<dbReference type="Proteomes" id="UP000078561">
    <property type="component" value="Unassembled WGS sequence"/>
</dbReference>
<keyword evidence="1" id="KW-0175">Coiled coil</keyword>
<evidence type="ECO:0000313" key="3">
    <source>
        <dbReference type="EMBL" id="SAM06698.1"/>
    </source>
</evidence>
<accession>A0A163KAE5</accession>
<gene>
    <name evidence="3" type="primary">ABSGL_12479.1 scaffold 12955</name>
</gene>
<feature type="compositionally biased region" description="Low complexity" evidence="2">
    <location>
        <begin position="94"/>
        <end position="113"/>
    </location>
</feature>
<feature type="compositionally biased region" description="Basic residues" evidence="2">
    <location>
        <begin position="442"/>
        <end position="457"/>
    </location>
</feature>
<feature type="compositionally biased region" description="Polar residues" evidence="2">
    <location>
        <begin position="620"/>
        <end position="631"/>
    </location>
</feature>
<feature type="region of interest" description="Disordered" evidence="2">
    <location>
        <begin position="705"/>
        <end position="726"/>
    </location>
</feature>
<feature type="compositionally biased region" description="Low complexity" evidence="2">
    <location>
        <begin position="595"/>
        <end position="611"/>
    </location>
</feature>
<protein>
    <submittedName>
        <fullName evidence="3">Uncharacterized protein</fullName>
    </submittedName>
</protein>
<feature type="compositionally biased region" description="Polar residues" evidence="2">
    <location>
        <begin position="392"/>
        <end position="410"/>
    </location>
</feature>
<dbReference type="OrthoDB" id="4088568at2759"/>
<reference evidence="3" key="1">
    <citation type="submission" date="2016-04" db="EMBL/GenBank/DDBJ databases">
        <authorList>
            <person name="Evans L.H."/>
            <person name="Alamgir A."/>
            <person name="Owens N."/>
            <person name="Weber N.D."/>
            <person name="Virtaneva K."/>
            <person name="Barbian K."/>
            <person name="Babar A."/>
            <person name="Rosenke K."/>
        </authorList>
    </citation>
    <scope>NUCLEOTIDE SEQUENCE [LARGE SCALE GENOMIC DNA]</scope>
    <source>
        <strain evidence="3">CBS 101.48</strain>
    </source>
</reference>
<dbReference type="EMBL" id="LT554635">
    <property type="protein sequence ID" value="SAM06698.1"/>
    <property type="molecule type" value="Genomic_DNA"/>
</dbReference>
<sequence>MSLHHPSNKPRSLHRQVSTAHSSQHNTSISPIGLAPVPSSLEHYVDQWLSRNSHSNNSSRRHSVSSEKSGDHLGLNGNGIGNPLVQSPGSMTAVTSPTITSSPSPYLPSSVSPVWNEQGRRISQSTPHCPCCQQPDCNSWRKTSRTIQKLEMETQLAAEIGQSLLQKNENYMLEATELKNRLKQYQDRNEELALSLDDSERLAQRLNREKDKWMWQYEKSEQILNESVADLETTNEKCAALAKDLDDTKLEMEKLQLFKFKSHQSDTREDTLQSKLEDTKQELMISRKNELGLETKYKKLMARYEALSCSYQDLSKAAVTRNTNVKLIKPLSSISTPTAADIQQASTDELVSFIKDLISTNNGLKSELLETTTRLDDVRNDMNAFQDKQPLHPTSNNVATAKSPDNSNIWKSIDHSKGINRRPRERKPSDEIKTAAGSTTTKSRRHRSVSARIPRTKSTRENIKSPPSRPAAPTKQPNLPPPVPQATTSTPVVHHHYHYYLRQQQQNDGTGEVNATANSNSNDLISKLCSDQNCTDPLSSSNPNSTILPHLPTTGDTIHKANNKQDHHVTPSPNMADSPIQHHHHHQTSDSNEGSAFPLSPTSSSASAPKSQTVPDYPSTVDNTANLTPPANSAAFEQQCTPYTTLYEQATAILQRLRSTDARLLNRRLQRAFDIVELSNMSNTILQNVVTDVETMDARFLWLAPDENDDDDDDDENAPDNSADRSLPASFMVGEFFPLLRLVQDLLQELGQLSITINHLQVAYVKKVKENEARVEQEILEKQQSATVSSTPMTPSLLPSASTSTPISCISFSSASTESLLPPTDQHSTTGITHWFSTLFTPSTGNNTALLDTSPAFAQRDGDTVHRPRIDRRGHPKAKRRITVPSNKDKRGFRHQSTLTTTPTYWPSLASIVDEWSHLTSMKQASSSSLDREWLWTEEGLTSTPRWLKN</sequence>
<feature type="region of interest" description="Disordered" evidence="2">
    <location>
        <begin position="385"/>
        <end position="489"/>
    </location>
</feature>
<feature type="region of interest" description="Disordered" evidence="2">
    <location>
        <begin position="534"/>
        <end position="631"/>
    </location>
</feature>
<evidence type="ECO:0000256" key="1">
    <source>
        <dbReference type="SAM" id="Coils"/>
    </source>
</evidence>
<dbReference type="OMA" id="QLNECHE"/>
<feature type="compositionally biased region" description="Polar residues" evidence="2">
    <location>
        <begin position="534"/>
        <end position="547"/>
    </location>
</feature>
<feature type="region of interest" description="Disordered" evidence="2">
    <location>
        <begin position="1"/>
        <end position="34"/>
    </location>
</feature>
<name>A0A163KAE5_ABSGL</name>
<feature type="compositionally biased region" description="Acidic residues" evidence="2">
    <location>
        <begin position="706"/>
        <end position="718"/>
    </location>
</feature>
<organism evidence="3">
    <name type="scientific">Absidia glauca</name>
    <name type="common">Pin mould</name>
    <dbReference type="NCBI Taxonomy" id="4829"/>
    <lineage>
        <taxon>Eukaryota</taxon>
        <taxon>Fungi</taxon>
        <taxon>Fungi incertae sedis</taxon>
        <taxon>Mucoromycota</taxon>
        <taxon>Mucoromycotina</taxon>
        <taxon>Mucoromycetes</taxon>
        <taxon>Mucorales</taxon>
        <taxon>Cunninghamellaceae</taxon>
        <taxon>Absidia</taxon>
    </lineage>
</organism>